<evidence type="ECO:0008006" key="4">
    <source>
        <dbReference type="Google" id="ProtNLM"/>
    </source>
</evidence>
<dbReference type="STRING" id="307507.A0A2V0PE96"/>
<keyword evidence="1" id="KW-0812">Transmembrane</keyword>
<dbReference type="PANTHER" id="PTHR33219">
    <property type="entry name" value="YLMG HOMOLOG PROTEIN 2, CHLOROPLASTIC"/>
    <property type="match status" value="1"/>
</dbReference>
<keyword evidence="3" id="KW-1185">Reference proteome</keyword>
<gene>
    <name evidence="2" type="ORF">Rsub_09983</name>
</gene>
<dbReference type="OrthoDB" id="2066at2759"/>
<dbReference type="GO" id="GO:0010020">
    <property type="term" value="P:chloroplast fission"/>
    <property type="evidence" value="ECO:0007669"/>
    <property type="project" value="TreeGrafter"/>
</dbReference>
<comment type="caution">
    <text evidence="2">The sequence shown here is derived from an EMBL/GenBank/DDBJ whole genome shotgun (WGS) entry which is preliminary data.</text>
</comment>
<keyword evidence="1" id="KW-1133">Transmembrane helix</keyword>
<dbReference type="Pfam" id="PF02325">
    <property type="entry name" value="CCB3_YggT"/>
    <property type="match status" value="1"/>
</dbReference>
<dbReference type="GO" id="GO:0016020">
    <property type="term" value="C:membrane"/>
    <property type="evidence" value="ECO:0007669"/>
    <property type="project" value="InterPro"/>
</dbReference>
<proteinExistence type="predicted"/>
<name>A0A2V0PE96_9CHLO</name>
<dbReference type="EMBL" id="BDRX01000096">
    <property type="protein sequence ID" value="GBF97292.1"/>
    <property type="molecule type" value="Genomic_DNA"/>
</dbReference>
<dbReference type="PANTHER" id="PTHR33219:SF14">
    <property type="entry name" value="PROTEIN COFACTOR ASSEMBLY OF COMPLEX C SUBUNIT B CCB3, CHLOROPLASTIC-RELATED"/>
    <property type="match status" value="1"/>
</dbReference>
<feature type="transmembrane region" description="Helical" evidence="1">
    <location>
        <begin position="129"/>
        <end position="150"/>
    </location>
</feature>
<dbReference type="AlphaFoldDB" id="A0A2V0PE96"/>
<dbReference type="InterPro" id="IPR003425">
    <property type="entry name" value="CCB3/YggT"/>
</dbReference>
<organism evidence="2 3">
    <name type="scientific">Raphidocelis subcapitata</name>
    <dbReference type="NCBI Taxonomy" id="307507"/>
    <lineage>
        <taxon>Eukaryota</taxon>
        <taxon>Viridiplantae</taxon>
        <taxon>Chlorophyta</taxon>
        <taxon>core chlorophytes</taxon>
        <taxon>Chlorophyceae</taxon>
        <taxon>CS clade</taxon>
        <taxon>Sphaeropleales</taxon>
        <taxon>Selenastraceae</taxon>
        <taxon>Raphidocelis</taxon>
    </lineage>
</organism>
<accession>A0A2V0PE96</accession>
<keyword evidence="1" id="KW-0472">Membrane</keyword>
<dbReference type="InParanoid" id="A0A2V0PE96"/>
<protein>
    <recommendedName>
        <fullName evidence="4">YggT family protein</fullName>
    </recommendedName>
</protein>
<evidence type="ECO:0000313" key="2">
    <source>
        <dbReference type="EMBL" id="GBF97292.1"/>
    </source>
</evidence>
<feature type="transmembrane region" description="Helical" evidence="1">
    <location>
        <begin position="88"/>
        <end position="109"/>
    </location>
</feature>
<evidence type="ECO:0000256" key="1">
    <source>
        <dbReference type="SAM" id="Phobius"/>
    </source>
</evidence>
<sequence length="159" mass="17015">MRAARRTGATAAPRAAVRRAVRVVPALPGAAGVPAEPKPEQQQQPLSPLAELRRGACSAAAVLPLASTSFSSGASGEIYFGLAKAVDVYLVVLTVRILLSWFRNINWFSEPFNTLRQLTDPFLQMFRGIIPAIGGIDLSPMLGFFLLNVLRGLLMGLAV</sequence>
<reference evidence="2 3" key="1">
    <citation type="journal article" date="2018" name="Sci. Rep.">
        <title>Raphidocelis subcapitata (=Pseudokirchneriella subcapitata) provides an insight into genome evolution and environmental adaptations in the Sphaeropleales.</title>
        <authorList>
            <person name="Suzuki S."/>
            <person name="Yamaguchi H."/>
            <person name="Nakajima N."/>
            <person name="Kawachi M."/>
        </authorList>
    </citation>
    <scope>NUCLEOTIDE SEQUENCE [LARGE SCALE GENOMIC DNA]</scope>
    <source>
        <strain evidence="2 3">NIES-35</strain>
    </source>
</reference>
<dbReference type="Proteomes" id="UP000247498">
    <property type="component" value="Unassembled WGS sequence"/>
</dbReference>
<evidence type="ECO:0000313" key="3">
    <source>
        <dbReference type="Proteomes" id="UP000247498"/>
    </source>
</evidence>